<feature type="compositionally biased region" description="Pro residues" evidence="1">
    <location>
        <begin position="93"/>
        <end position="105"/>
    </location>
</feature>
<organism evidence="3 4">
    <name type="scientific">Asparagus officinalis</name>
    <name type="common">Garden asparagus</name>
    <dbReference type="NCBI Taxonomy" id="4686"/>
    <lineage>
        <taxon>Eukaryota</taxon>
        <taxon>Viridiplantae</taxon>
        <taxon>Streptophyta</taxon>
        <taxon>Embryophyta</taxon>
        <taxon>Tracheophyta</taxon>
        <taxon>Spermatophyta</taxon>
        <taxon>Magnoliopsida</taxon>
        <taxon>Liliopsida</taxon>
        <taxon>Asparagales</taxon>
        <taxon>Asparagaceae</taxon>
        <taxon>Asparagoideae</taxon>
        <taxon>Asparagus</taxon>
    </lineage>
</organism>
<evidence type="ECO:0000313" key="4">
    <source>
        <dbReference type="Proteomes" id="UP000243459"/>
    </source>
</evidence>
<sequence>MTVVVVGVITISTARLAALGAACRVGRQDEGRGRYARRRRTGGAWGERTWLRKLKGAAGGSRRGARLVEDDGTRLRKNRSSTSGAPTERKQRPPYPPAPPAPSPFATPSLSRQKRSCTTIQLPVIVDELIGKRRPRVCGWTANLVVASPPLISRYTHRPMALHFSCSVSLLPGWWLPGRSSALHLVLAPVGTLGWTESGFAAVGGGVRTVASAGRLMVSAARGGQLRR</sequence>
<proteinExistence type="predicted"/>
<feature type="chain" id="PRO_5024450691" evidence="2">
    <location>
        <begin position="21"/>
        <end position="228"/>
    </location>
</feature>
<reference evidence="4" key="1">
    <citation type="journal article" date="2017" name="Nat. Commun.">
        <title>The asparagus genome sheds light on the origin and evolution of a young Y chromosome.</title>
        <authorList>
            <person name="Harkess A."/>
            <person name="Zhou J."/>
            <person name="Xu C."/>
            <person name="Bowers J.E."/>
            <person name="Van der Hulst R."/>
            <person name="Ayyampalayam S."/>
            <person name="Mercati F."/>
            <person name="Riccardi P."/>
            <person name="McKain M.R."/>
            <person name="Kakrana A."/>
            <person name="Tang H."/>
            <person name="Ray J."/>
            <person name="Groenendijk J."/>
            <person name="Arikit S."/>
            <person name="Mathioni S.M."/>
            <person name="Nakano M."/>
            <person name="Shan H."/>
            <person name="Telgmann-Rauber A."/>
            <person name="Kanno A."/>
            <person name="Yue Z."/>
            <person name="Chen H."/>
            <person name="Li W."/>
            <person name="Chen Y."/>
            <person name="Xu X."/>
            <person name="Zhang Y."/>
            <person name="Luo S."/>
            <person name="Chen H."/>
            <person name="Gao J."/>
            <person name="Mao Z."/>
            <person name="Pires J.C."/>
            <person name="Luo M."/>
            <person name="Kudrna D."/>
            <person name="Wing R.A."/>
            <person name="Meyers B.C."/>
            <person name="Yi K."/>
            <person name="Kong H."/>
            <person name="Lavrijsen P."/>
            <person name="Sunseri F."/>
            <person name="Falavigna A."/>
            <person name="Ye Y."/>
            <person name="Leebens-Mack J.H."/>
            <person name="Chen G."/>
        </authorList>
    </citation>
    <scope>NUCLEOTIDE SEQUENCE [LARGE SCALE GENOMIC DNA]</scope>
    <source>
        <strain evidence="4">cv. DH0086</strain>
    </source>
</reference>
<dbReference type="Proteomes" id="UP000243459">
    <property type="component" value="Chromosome 4"/>
</dbReference>
<gene>
    <name evidence="3" type="ORF">A4U43_C04F18000</name>
</gene>
<accession>A0A5P1F735</accession>
<dbReference type="EMBL" id="CM007384">
    <property type="protein sequence ID" value="ONK72310.1"/>
    <property type="molecule type" value="Genomic_DNA"/>
</dbReference>
<keyword evidence="4" id="KW-1185">Reference proteome</keyword>
<evidence type="ECO:0000313" key="3">
    <source>
        <dbReference type="EMBL" id="ONK72310.1"/>
    </source>
</evidence>
<keyword evidence="2" id="KW-0732">Signal</keyword>
<feature type="region of interest" description="Disordered" evidence="1">
    <location>
        <begin position="56"/>
        <end position="114"/>
    </location>
</feature>
<evidence type="ECO:0000256" key="2">
    <source>
        <dbReference type="SAM" id="SignalP"/>
    </source>
</evidence>
<evidence type="ECO:0000256" key="1">
    <source>
        <dbReference type="SAM" id="MobiDB-lite"/>
    </source>
</evidence>
<protein>
    <submittedName>
        <fullName evidence="3">Uncharacterized protein</fullName>
    </submittedName>
</protein>
<dbReference type="Gramene" id="ONK72310">
    <property type="protein sequence ID" value="ONK72310"/>
    <property type="gene ID" value="A4U43_C04F18000"/>
</dbReference>
<feature type="signal peptide" evidence="2">
    <location>
        <begin position="1"/>
        <end position="20"/>
    </location>
</feature>
<dbReference type="AlphaFoldDB" id="A0A5P1F735"/>
<name>A0A5P1F735_ASPOF</name>